<dbReference type="InterPro" id="IPR041233">
    <property type="entry name" value="Melibiase_C"/>
</dbReference>
<dbReference type="EMBL" id="JAFJYH010000225">
    <property type="protein sequence ID" value="KAG4415352.1"/>
    <property type="molecule type" value="Genomic_DNA"/>
</dbReference>
<accession>A0A8H7TA62</accession>
<evidence type="ECO:0000256" key="7">
    <source>
        <dbReference type="RuleBase" id="RU361168"/>
    </source>
</evidence>
<dbReference type="PANTHER" id="PTHR11452:SF87">
    <property type="entry name" value="ALPHA-GALACTOSIDASE"/>
    <property type="match status" value="1"/>
</dbReference>
<dbReference type="SUPFAM" id="SSF51445">
    <property type="entry name" value="(Trans)glycosidases"/>
    <property type="match status" value="1"/>
</dbReference>
<organism evidence="10 11">
    <name type="scientific">Cadophora malorum</name>
    <dbReference type="NCBI Taxonomy" id="108018"/>
    <lineage>
        <taxon>Eukaryota</taxon>
        <taxon>Fungi</taxon>
        <taxon>Dikarya</taxon>
        <taxon>Ascomycota</taxon>
        <taxon>Pezizomycotina</taxon>
        <taxon>Leotiomycetes</taxon>
        <taxon>Helotiales</taxon>
        <taxon>Ploettnerulaceae</taxon>
        <taxon>Cadophora</taxon>
    </lineage>
</organism>
<keyword evidence="6 7" id="KW-0326">Glycosidase</keyword>
<evidence type="ECO:0000313" key="11">
    <source>
        <dbReference type="Proteomes" id="UP000664132"/>
    </source>
</evidence>
<evidence type="ECO:0000256" key="3">
    <source>
        <dbReference type="ARBA" id="ARBA00012755"/>
    </source>
</evidence>
<comment type="caution">
    <text evidence="10">The sequence shown here is derived from an EMBL/GenBank/DDBJ whole genome shotgun (WGS) entry which is preliminary data.</text>
</comment>
<dbReference type="Pfam" id="PF16499">
    <property type="entry name" value="Melibiase_2"/>
    <property type="match status" value="1"/>
</dbReference>
<evidence type="ECO:0000259" key="9">
    <source>
        <dbReference type="Pfam" id="PF17801"/>
    </source>
</evidence>
<dbReference type="GO" id="GO:0005975">
    <property type="term" value="P:carbohydrate metabolic process"/>
    <property type="evidence" value="ECO:0007669"/>
    <property type="project" value="InterPro"/>
</dbReference>
<comment type="catalytic activity">
    <reaction evidence="1 7">
        <text>Hydrolysis of terminal, non-reducing alpha-D-galactose residues in alpha-D-galactosides, including galactose oligosaccharides, galactomannans and galactolipids.</text>
        <dbReference type="EC" id="3.2.1.22"/>
    </reaction>
</comment>
<feature type="region of interest" description="Disordered" evidence="8">
    <location>
        <begin position="1"/>
        <end position="26"/>
    </location>
</feature>
<keyword evidence="11" id="KW-1185">Reference proteome</keyword>
<keyword evidence="5 7" id="KW-0378">Hydrolase</keyword>
<dbReference type="InterPro" id="IPR002241">
    <property type="entry name" value="Glyco_hydro_27"/>
</dbReference>
<evidence type="ECO:0000256" key="4">
    <source>
        <dbReference type="ARBA" id="ARBA00022729"/>
    </source>
</evidence>
<sequence>MRGKGGEITNSTISGTCPGPRNQQINETEYPTSASLALICFKNRFVDKMFFSTLIGLSLIAPALSTSQNLAQKPQMGWNTWNDFKYAYNQSVIETVAEGLVSTGLSDAGYKYLVLDAGWQTLERAADNRQQANQTKFPDGIAALVSKIHKLGLKAGIYSDAGIYDCGFYPGSYGYEELDAQTYASWGIDYLKYDNCGSFHAGILSPYDRYATMANALVASGRDIFYSLCQWGQEYPWFWADQISDSYRMSGDIHDEFIKDNSGVCKTAYCLNTGYAGVSVLTMIRKMREISLFQAPGSWADMDMLEIGLANMTVHEEQTHMSFWSALKSPLIIGAAIEKLSNSSLDILRNREIIALNQDDMGIAVSYQPEISKEGSLQVWAGPLSRNRHVMLVFNEGASITNFTTSWNSMKGLNGKSYSVRDVWEAKNLGKMTDKITLGSISTHQTKVLVLS</sequence>
<gene>
    <name evidence="10" type="ORF">IFR04_011501</name>
</gene>
<name>A0A8H7TA62_9HELO</name>
<dbReference type="Gene3D" id="2.60.40.1180">
    <property type="entry name" value="Golgi alpha-mannosidase II"/>
    <property type="match status" value="1"/>
</dbReference>
<dbReference type="PRINTS" id="PR00740">
    <property type="entry name" value="GLHYDRLASE27"/>
</dbReference>
<evidence type="ECO:0000256" key="1">
    <source>
        <dbReference type="ARBA" id="ARBA00001255"/>
    </source>
</evidence>
<evidence type="ECO:0000256" key="2">
    <source>
        <dbReference type="ARBA" id="ARBA00009743"/>
    </source>
</evidence>
<dbReference type="CDD" id="cd14792">
    <property type="entry name" value="GH27"/>
    <property type="match status" value="1"/>
</dbReference>
<dbReference type="AlphaFoldDB" id="A0A8H7TA62"/>
<dbReference type="GO" id="GO:0004557">
    <property type="term" value="F:alpha-galactosidase activity"/>
    <property type="evidence" value="ECO:0007669"/>
    <property type="project" value="UniProtKB-EC"/>
</dbReference>
<keyword evidence="4" id="KW-0732">Signal</keyword>
<evidence type="ECO:0000256" key="5">
    <source>
        <dbReference type="ARBA" id="ARBA00022801"/>
    </source>
</evidence>
<proteinExistence type="inferred from homology"/>
<protein>
    <recommendedName>
        <fullName evidence="3 7">Alpha-galactosidase</fullName>
        <ecNumber evidence="3 7">3.2.1.22</ecNumber>
    </recommendedName>
    <alternativeName>
        <fullName evidence="7">Melibiase</fullName>
    </alternativeName>
</protein>
<dbReference type="EC" id="3.2.1.22" evidence="3 7"/>
<evidence type="ECO:0000256" key="6">
    <source>
        <dbReference type="ARBA" id="ARBA00023295"/>
    </source>
</evidence>
<dbReference type="FunFam" id="3.20.20.70:FF:000286">
    <property type="entry name" value="Alpha-galactosidase"/>
    <property type="match status" value="1"/>
</dbReference>
<evidence type="ECO:0000256" key="8">
    <source>
        <dbReference type="SAM" id="MobiDB-lite"/>
    </source>
</evidence>
<dbReference type="Pfam" id="PF17801">
    <property type="entry name" value="Melibiase_C"/>
    <property type="match status" value="1"/>
</dbReference>
<feature type="domain" description="Alpha galactosidase C-terminal" evidence="9">
    <location>
        <begin position="374"/>
        <end position="451"/>
    </location>
</feature>
<dbReference type="OrthoDB" id="5795902at2759"/>
<dbReference type="InterPro" id="IPR017853">
    <property type="entry name" value="GH"/>
</dbReference>
<comment type="similarity">
    <text evidence="2 7">Belongs to the glycosyl hydrolase 27 family.</text>
</comment>
<dbReference type="SUPFAM" id="SSF51011">
    <property type="entry name" value="Glycosyl hydrolase domain"/>
    <property type="match status" value="1"/>
</dbReference>
<reference evidence="10" key="1">
    <citation type="submission" date="2021-02" db="EMBL/GenBank/DDBJ databases">
        <title>Genome sequence Cadophora malorum strain M34.</title>
        <authorList>
            <person name="Stefanovic E."/>
            <person name="Vu D."/>
            <person name="Scully C."/>
            <person name="Dijksterhuis J."/>
            <person name="Roader J."/>
            <person name="Houbraken J."/>
        </authorList>
    </citation>
    <scope>NUCLEOTIDE SEQUENCE</scope>
    <source>
        <strain evidence="10">M34</strain>
    </source>
</reference>
<dbReference type="InterPro" id="IPR013780">
    <property type="entry name" value="Glyco_hydro_b"/>
</dbReference>
<dbReference type="Proteomes" id="UP000664132">
    <property type="component" value="Unassembled WGS sequence"/>
</dbReference>
<dbReference type="InterPro" id="IPR013785">
    <property type="entry name" value="Aldolase_TIM"/>
</dbReference>
<evidence type="ECO:0000313" key="10">
    <source>
        <dbReference type="EMBL" id="KAG4415352.1"/>
    </source>
</evidence>
<dbReference type="Gene3D" id="3.20.20.70">
    <property type="entry name" value="Aldolase class I"/>
    <property type="match status" value="1"/>
</dbReference>
<feature type="compositionally biased region" description="Polar residues" evidence="8">
    <location>
        <begin position="8"/>
        <end position="26"/>
    </location>
</feature>
<dbReference type="PANTHER" id="PTHR11452">
    <property type="entry name" value="ALPHA-GALACTOSIDASE/ALPHA-N-ACETYLGALACTOSAMINIDASE"/>
    <property type="match status" value="1"/>
</dbReference>
<keyword evidence="7" id="KW-1015">Disulfide bond</keyword>